<evidence type="ECO:0000313" key="2">
    <source>
        <dbReference type="Proteomes" id="UP001620514"/>
    </source>
</evidence>
<dbReference type="Proteomes" id="UP001620514">
    <property type="component" value="Unassembled WGS sequence"/>
</dbReference>
<evidence type="ECO:0000313" key="1">
    <source>
        <dbReference type="EMBL" id="MFK4449100.1"/>
    </source>
</evidence>
<keyword evidence="2" id="KW-1185">Reference proteome</keyword>
<sequence>MCLQRSRPFRSSGYSLAIDPPVNPADLAGYAEMKNESNNGGFAPQEIVMDYPCG</sequence>
<reference evidence="1 2" key="1">
    <citation type="submission" date="2024-11" db="EMBL/GenBank/DDBJ databases">
        <title>Using genomics to understand microbial adaptation to soil warming.</title>
        <authorList>
            <person name="Deangelis K.M. PhD."/>
        </authorList>
    </citation>
    <scope>NUCLEOTIDE SEQUENCE [LARGE SCALE GENOMIC DNA]</scope>
    <source>
        <strain evidence="1 2">GAS97</strain>
    </source>
</reference>
<comment type="caution">
    <text evidence="1">The sequence shown here is derived from an EMBL/GenBank/DDBJ whole genome shotgun (WGS) entry which is preliminary data.</text>
</comment>
<gene>
    <name evidence="1" type="ORF">ABH943_009149</name>
</gene>
<dbReference type="EMBL" id="JBIYDN010000100">
    <property type="protein sequence ID" value="MFK4449100.1"/>
    <property type="molecule type" value="Genomic_DNA"/>
</dbReference>
<name>A0ABW8MZB1_9BURK</name>
<organism evidence="1 2">
    <name type="scientific">Caballeronia udeis</name>
    <dbReference type="NCBI Taxonomy" id="1232866"/>
    <lineage>
        <taxon>Bacteria</taxon>
        <taxon>Pseudomonadati</taxon>
        <taxon>Pseudomonadota</taxon>
        <taxon>Betaproteobacteria</taxon>
        <taxon>Burkholderiales</taxon>
        <taxon>Burkholderiaceae</taxon>
        <taxon>Caballeronia</taxon>
    </lineage>
</organism>
<protein>
    <submittedName>
        <fullName evidence="1">Uncharacterized protein</fullName>
    </submittedName>
</protein>
<accession>A0ABW8MZB1</accession>
<proteinExistence type="predicted"/>